<dbReference type="PROSITE" id="PS01081">
    <property type="entry name" value="HTH_TETR_1"/>
    <property type="match status" value="1"/>
</dbReference>
<accession>A0ABY6G3B3</accession>
<evidence type="ECO:0000256" key="4">
    <source>
        <dbReference type="ARBA" id="ARBA00023163"/>
    </source>
</evidence>
<dbReference type="PANTHER" id="PTHR30055">
    <property type="entry name" value="HTH-TYPE TRANSCRIPTIONAL REGULATOR RUTR"/>
    <property type="match status" value="1"/>
</dbReference>
<dbReference type="Gene3D" id="1.10.357.10">
    <property type="entry name" value="Tetracycline Repressor, domain 2"/>
    <property type="match status" value="1"/>
</dbReference>
<dbReference type="EMBL" id="CP107020">
    <property type="protein sequence ID" value="UYG17116.1"/>
    <property type="molecule type" value="Genomic_DNA"/>
</dbReference>
<proteinExistence type="predicted"/>
<dbReference type="RefSeq" id="WP_263594325.1">
    <property type="nucleotide sequence ID" value="NZ_CP107020.1"/>
</dbReference>
<gene>
    <name evidence="7" type="ORF">BRM3_01380</name>
</gene>
<evidence type="ECO:0000313" key="8">
    <source>
        <dbReference type="Proteomes" id="UP001164305"/>
    </source>
</evidence>
<dbReference type="InterPro" id="IPR009057">
    <property type="entry name" value="Homeodomain-like_sf"/>
</dbReference>
<dbReference type="PANTHER" id="PTHR30055:SF234">
    <property type="entry name" value="HTH-TYPE TRANSCRIPTIONAL REGULATOR BETI"/>
    <property type="match status" value="1"/>
</dbReference>
<dbReference type="InterPro" id="IPR036271">
    <property type="entry name" value="Tet_transcr_reg_TetR-rel_C_sf"/>
</dbReference>
<sequence>MPRITESRRAQQRQRIVDAMITCMRRQGLAKTSMADVSEESGLSAGAIYGYFAGKDELLLAVAMRALESHSEAVAELSRRRPVPPPSQILRALLGEVPQEALEGGILLQVWAAAVQHEGMRDAVLVVFSTLDERVGAYLRAWFIQIGREDPAESARRAAPALTALTQGFLVRASLTGRRDVDAFVESVGALLDPDAPLR</sequence>
<dbReference type="InterPro" id="IPR050109">
    <property type="entry name" value="HTH-type_TetR-like_transc_reg"/>
</dbReference>
<name>A0ABY6G3B3_9MICO</name>
<reference evidence="7" key="1">
    <citation type="submission" date="2022-10" db="EMBL/GenBank/DDBJ databases">
        <title>Whole-Genome Sequencing of Brachybacterium huguangmaarense BRM-3, Isolated from Betula schmidtii.</title>
        <authorList>
            <person name="Haam D."/>
        </authorList>
    </citation>
    <scope>NUCLEOTIDE SEQUENCE</scope>
    <source>
        <strain evidence="7">BRM-3</strain>
    </source>
</reference>
<feature type="domain" description="HTH tetR-type" evidence="6">
    <location>
        <begin position="10"/>
        <end position="70"/>
    </location>
</feature>
<evidence type="ECO:0000256" key="2">
    <source>
        <dbReference type="ARBA" id="ARBA00023015"/>
    </source>
</evidence>
<evidence type="ECO:0000259" key="6">
    <source>
        <dbReference type="PROSITE" id="PS50977"/>
    </source>
</evidence>
<dbReference type="PRINTS" id="PR00455">
    <property type="entry name" value="HTHTETR"/>
</dbReference>
<keyword evidence="3 5" id="KW-0238">DNA-binding</keyword>
<keyword evidence="8" id="KW-1185">Reference proteome</keyword>
<protein>
    <submittedName>
        <fullName evidence="7">TetR/AcrR family transcriptional regulator</fullName>
    </submittedName>
</protein>
<keyword evidence="1" id="KW-0678">Repressor</keyword>
<dbReference type="PROSITE" id="PS50977">
    <property type="entry name" value="HTH_TETR_2"/>
    <property type="match status" value="1"/>
</dbReference>
<organism evidence="7 8">
    <name type="scientific">Brachybacterium huguangmaarense</name>
    <dbReference type="NCBI Taxonomy" id="1652028"/>
    <lineage>
        <taxon>Bacteria</taxon>
        <taxon>Bacillati</taxon>
        <taxon>Actinomycetota</taxon>
        <taxon>Actinomycetes</taxon>
        <taxon>Micrococcales</taxon>
        <taxon>Dermabacteraceae</taxon>
        <taxon>Brachybacterium</taxon>
    </lineage>
</organism>
<dbReference type="Pfam" id="PF00440">
    <property type="entry name" value="TetR_N"/>
    <property type="match status" value="1"/>
</dbReference>
<feature type="DNA-binding region" description="H-T-H motif" evidence="5">
    <location>
        <begin position="33"/>
        <end position="52"/>
    </location>
</feature>
<dbReference type="Proteomes" id="UP001164305">
    <property type="component" value="Chromosome"/>
</dbReference>
<evidence type="ECO:0000256" key="5">
    <source>
        <dbReference type="PROSITE-ProRule" id="PRU00335"/>
    </source>
</evidence>
<dbReference type="SUPFAM" id="SSF46689">
    <property type="entry name" value="Homeodomain-like"/>
    <property type="match status" value="1"/>
</dbReference>
<evidence type="ECO:0000256" key="1">
    <source>
        <dbReference type="ARBA" id="ARBA00022491"/>
    </source>
</evidence>
<keyword evidence="2" id="KW-0805">Transcription regulation</keyword>
<keyword evidence="4" id="KW-0804">Transcription</keyword>
<dbReference type="Pfam" id="PF13977">
    <property type="entry name" value="TetR_C_6"/>
    <property type="match status" value="1"/>
</dbReference>
<evidence type="ECO:0000313" key="7">
    <source>
        <dbReference type="EMBL" id="UYG17116.1"/>
    </source>
</evidence>
<dbReference type="InterPro" id="IPR001647">
    <property type="entry name" value="HTH_TetR"/>
</dbReference>
<dbReference type="SUPFAM" id="SSF48498">
    <property type="entry name" value="Tetracyclin repressor-like, C-terminal domain"/>
    <property type="match status" value="1"/>
</dbReference>
<dbReference type="InterPro" id="IPR023772">
    <property type="entry name" value="DNA-bd_HTH_TetR-type_CS"/>
</dbReference>
<evidence type="ECO:0000256" key="3">
    <source>
        <dbReference type="ARBA" id="ARBA00023125"/>
    </source>
</evidence>
<dbReference type="InterPro" id="IPR039538">
    <property type="entry name" value="BetI_C"/>
</dbReference>